<dbReference type="Proteomes" id="UP000193689">
    <property type="component" value="Unassembled WGS sequence"/>
</dbReference>
<name>A0A1Y2E2D4_9PEZI</name>
<dbReference type="OrthoDB" id="3356781at2759"/>
<feature type="domain" description="CCHC-type" evidence="9">
    <location>
        <begin position="222"/>
        <end position="236"/>
    </location>
</feature>
<evidence type="ECO:0000256" key="1">
    <source>
        <dbReference type="ARBA" id="ARBA00007465"/>
    </source>
</evidence>
<dbReference type="PANTHER" id="PTHR11831:SF4">
    <property type="entry name" value="SMALL RIBOSOMAL SUBUNIT PROTEIN US4M"/>
    <property type="match status" value="1"/>
</dbReference>
<feature type="compositionally biased region" description="Basic and acidic residues" evidence="8">
    <location>
        <begin position="370"/>
        <end position="383"/>
    </location>
</feature>
<evidence type="ECO:0000313" key="10">
    <source>
        <dbReference type="EMBL" id="ORY65025.1"/>
    </source>
</evidence>
<keyword evidence="6" id="KW-0863">Zinc-finger</keyword>
<feature type="region of interest" description="Disordered" evidence="8">
    <location>
        <begin position="91"/>
        <end position="111"/>
    </location>
</feature>
<keyword evidence="6" id="KW-0862">Zinc</keyword>
<evidence type="ECO:0000256" key="4">
    <source>
        <dbReference type="ARBA" id="ARBA00022980"/>
    </source>
</evidence>
<dbReference type="CDD" id="cd00165">
    <property type="entry name" value="S4"/>
    <property type="match status" value="1"/>
</dbReference>
<dbReference type="PROSITE" id="PS50158">
    <property type="entry name" value="ZF_CCHC"/>
    <property type="match status" value="1"/>
</dbReference>
<dbReference type="InterPro" id="IPR036986">
    <property type="entry name" value="S4_RNA-bd_sf"/>
</dbReference>
<dbReference type="GO" id="GO:0008270">
    <property type="term" value="F:zinc ion binding"/>
    <property type="evidence" value="ECO:0007669"/>
    <property type="project" value="UniProtKB-KW"/>
</dbReference>
<evidence type="ECO:0000256" key="5">
    <source>
        <dbReference type="ARBA" id="ARBA00023274"/>
    </source>
</evidence>
<dbReference type="Pfam" id="PF01479">
    <property type="entry name" value="S4"/>
    <property type="match status" value="1"/>
</dbReference>
<organism evidence="10 11">
    <name type="scientific">Pseudomassariella vexata</name>
    <dbReference type="NCBI Taxonomy" id="1141098"/>
    <lineage>
        <taxon>Eukaryota</taxon>
        <taxon>Fungi</taxon>
        <taxon>Dikarya</taxon>
        <taxon>Ascomycota</taxon>
        <taxon>Pezizomycotina</taxon>
        <taxon>Sordariomycetes</taxon>
        <taxon>Xylariomycetidae</taxon>
        <taxon>Amphisphaeriales</taxon>
        <taxon>Pseudomassariaceae</taxon>
        <taxon>Pseudomassariella</taxon>
    </lineage>
</organism>
<dbReference type="Gene3D" id="4.10.60.10">
    <property type="entry name" value="Zinc finger, CCHC-type"/>
    <property type="match status" value="1"/>
</dbReference>
<feature type="region of interest" description="Disordered" evidence="8">
    <location>
        <begin position="358"/>
        <end position="383"/>
    </location>
</feature>
<proteinExistence type="inferred from homology"/>
<dbReference type="SMART" id="SM00363">
    <property type="entry name" value="S4"/>
    <property type="match status" value="1"/>
</dbReference>
<dbReference type="InterPro" id="IPR036875">
    <property type="entry name" value="Znf_CCHC_sf"/>
</dbReference>
<reference evidence="10 11" key="1">
    <citation type="submission" date="2016-07" db="EMBL/GenBank/DDBJ databases">
        <title>Pervasive Adenine N6-methylation of Active Genes in Fungi.</title>
        <authorList>
            <consortium name="DOE Joint Genome Institute"/>
            <person name="Mondo S.J."/>
            <person name="Dannebaum R.O."/>
            <person name="Kuo R.C."/>
            <person name="Labutti K."/>
            <person name="Haridas S."/>
            <person name="Kuo A."/>
            <person name="Salamov A."/>
            <person name="Ahrendt S.R."/>
            <person name="Lipzen A."/>
            <person name="Sullivan W."/>
            <person name="Andreopoulos W.B."/>
            <person name="Clum A."/>
            <person name="Lindquist E."/>
            <person name="Daum C."/>
            <person name="Ramamoorthy G.K."/>
            <person name="Gryganskyi A."/>
            <person name="Culley D."/>
            <person name="Magnuson J.K."/>
            <person name="James T.Y."/>
            <person name="O'Malley M.A."/>
            <person name="Stajich J.E."/>
            <person name="Spatafora J.W."/>
            <person name="Visel A."/>
            <person name="Grigoriev I.V."/>
        </authorList>
    </citation>
    <scope>NUCLEOTIDE SEQUENCE [LARGE SCALE GENOMIC DNA]</scope>
    <source>
        <strain evidence="10 11">CBS 129021</strain>
    </source>
</reference>
<dbReference type="GO" id="GO:0042274">
    <property type="term" value="P:ribosomal small subunit biogenesis"/>
    <property type="evidence" value="ECO:0007669"/>
    <property type="project" value="TreeGrafter"/>
</dbReference>
<dbReference type="RefSeq" id="XP_040716177.1">
    <property type="nucleotide sequence ID" value="XM_040860118.1"/>
</dbReference>
<evidence type="ECO:0000259" key="9">
    <source>
        <dbReference type="PROSITE" id="PS50158"/>
    </source>
</evidence>
<keyword evidence="6" id="KW-0479">Metal-binding</keyword>
<dbReference type="EMBL" id="MCFJ01000006">
    <property type="protein sequence ID" value="ORY65025.1"/>
    <property type="molecule type" value="Genomic_DNA"/>
</dbReference>
<evidence type="ECO:0000256" key="7">
    <source>
        <dbReference type="PROSITE-ProRule" id="PRU00182"/>
    </source>
</evidence>
<dbReference type="STRING" id="1141098.A0A1Y2E2D4"/>
<dbReference type="GO" id="GO:0005763">
    <property type="term" value="C:mitochondrial small ribosomal subunit"/>
    <property type="evidence" value="ECO:0007669"/>
    <property type="project" value="TreeGrafter"/>
</dbReference>
<sequence>MRGKRLHALKRPKLRQSWNKYNLYNFWRQRDPKIGLKDDETFFQQKWRAKGLLRSYHGEHVRERDWERMFSRRLLSVANMDARYMAEWDGSEQAAGRGSGQDKRPNWNAPDVKPMTLTPYMNMAFAPLERRLDVAVFRALFASSARQARGMCVHGHVKVNGKVTPHPTYKLNPGDMISVNPDIVMFATGRPKGKAYVEPTPSGTASAAKNKKLRELYERGVCYACRKPGHLAAHCPGAGASEQELSVAEAESDATVSAQQAAAEQDPDTTDAPEAPVEDMKPTREAIQSLMSQAKLVLAAEAPTLKVKQKRDLRSFIKQAKPLLSRAGRPSATPSDIASELTKMVSELNLVDISNDTQEAAAQEAASSSETREPPKSIDDLTTDERKALERLIREEEENPIDPSKPYATPWRPRSYMAPFAFIPKYLEVNQNVCSAVYLRHPVARVGRAEVPTPYGYRINQLAFNWYLRRR</sequence>
<comment type="similarity">
    <text evidence="1">Belongs to the universal ribosomal protein uS4 family.</text>
</comment>
<evidence type="ECO:0000256" key="6">
    <source>
        <dbReference type="PROSITE-ProRule" id="PRU00047"/>
    </source>
</evidence>
<keyword evidence="4" id="KW-0689">Ribosomal protein</keyword>
<dbReference type="AlphaFoldDB" id="A0A1Y2E2D4"/>
<dbReference type="GO" id="GO:0019843">
    <property type="term" value="F:rRNA binding"/>
    <property type="evidence" value="ECO:0007669"/>
    <property type="project" value="UniProtKB-KW"/>
</dbReference>
<feature type="region of interest" description="Disordered" evidence="8">
    <location>
        <begin position="244"/>
        <end position="279"/>
    </location>
</feature>
<keyword evidence="11" id="KW-1185">Reference proteome</keyword>
<evidence type="ECO:0000256" key="2">
    <source>
        <dbReference type="ARBA" id="ARBA00022730"/>
    </source>
</evidence>
<evidence type="ECO:0000313" key="11">
    <source>
        <dbReference type="Proteomes" id="UP000193689"/>
    </source>
</evidence>
<accession>A0A1Y2E2D4</accession>
<dbReference type="SUPFAM" id="SSF55174">
    <property type="entry name" value="Alpha-L RNA-binding motif"/>
    <property type="match status" value="1"/>
</dbReference>
<dbReference type="InterPro" id="IPR001878">
    <property type="entry name" value="Znf_CCHC"/>
</dbReference>
<dbReference type="SMART" id="SM00343">
    <property type="entry name" value="ZnF_C2HC"/>
    <property type="match status" value="1"/>
</dbReference>
<dbReference type="PANTHER" id="PTHR11831">
    <property type="entry name" value="30S 40S RIBOSOMAL PROTEIN"/>
    <property type="match status" value="1"/>
</dbReference>
<dbReference type="FunCoup" id="A0A1Y2E2D4">
    <property type="interactions" value="110"/>
</dbReference>
<keyword evidence="5" id="KW-0687">Ribonucleoprotein</keyword>
<dbReference type="InterPro" id="IPR002942">
    <property type="entry name" value="S4_RNA-bd"/>
</dbReference>
<evidence type="ECO:0000256" key="8">
    <source>
        <dbReference type="SAM" id="MobiDB-lite"/>
    </source>
</evidence>
<protein>
    <submittedName>
        <fullName evidence="10">Putative 30S ribosomal subunit S4</fullName>
    </submittedName>
</protein>
<keyword evidence="2" id="KW-0699">rRNA-binding</keyword>
<gene>
    <name evidence="10" type="ORF">BCR38DRAFT_431668</name>
</gene>
<dbReference type="InParanoid" id="A0A1Y2E2D4"/>
<dbReference type="Gene3D" id="3.10.290.10">
    <property type="entry name" value="RNA-binding S4 domain"/>
    <property type="match status" value="1"/>
</dbReference>
<dbReference type="InterPro" id="IPR022801">
    <property type="entry name" value="Ribosomal_uS4"/>
</dbReference>
<keyword evidence="3 7" id="KW-0694">RNA-binding</keyword>
<dbReference type="PROSITE" id="PS50889">
    <property type="entry name" value="S4"/>
    <property type="match status" value="1"/>
</dbReference>
<dbReference type="GO" id="GO:0003735">
    <property type="term" value="F:structural constituent of ribosome"/>
    <property type="evidence" value="ECO:0007669"/>
    <property type="project" value="TreeGrafter"/>
</dbReference>
<feature type="compositionally biased region" description="Low complexity" evidence="8">
    <location>
        <begin position="358"/>
        <end position="369"/>
    </location>
</feature>
<comment type="caution">
    <text evidence="10">The sequence shown here is derived from an EMBL/GenBank/DDBJ whole genome shotgun (WGS) entry which is preliminary data.</text>
</comment>
<dbReference type="GeneID" id="63776330"/>
<evidence type="ECO:0000256" key="3">
    <source>
        <dbReference type="ARBA" id="ARBA00022884"/>
    </source>
</evidence>
<dbReference type="SUPFAM" id="SSF57756">
    <property type="entry name" value="Retrovirus zinc finger-like domains"/>
    <property type="match status" value="1"/>
</dbReference>